<organism evidence="1 2">
    <name type="scientific">Salvia divinorum</name>
    <name type="common">Maria pastora</name>
    <name type="synonym">Diviner's sage</name>
    <dbReference type="NCBI Taxonomy" id="28513"/>
    <lineage>
        <taxon>Eukaryota</taxon>
        <taxon>Viridiplantae</taxon>
        <taxon>Streptophyta</taxon>
        <taxon>Embryophyta</taxon>
        <taxon>Tracheophyta</taxon>
        <taxon>Spermatophyta</taxon>
        <taxon>Magnoliopsida</taxon>
        <taxon>eudicotyledons</taxon>
        <taxon>Gunneridae</taxon>
        <taxon>Pentapetalae</taxon>
        <taxon>asterids</taxon>
        <taxon>lamiids</taxon>
        <taxon>Lamiales</taxon>
        <taxon>Lamiaceae</taxon>
        <taxon>Nepetoideae</taxon>
        <taxon>Mentheae</taxon>
        <taxon>Salviinae</taxon>
        <taxon>Salvia</taxon>
        <taxon>Salvia subgen. Calosphace</taxon>
    </lineage>
</organism>
<keyword evidence="2" id="KW-1185">Reference proteome</keyword>
<proteinExistence type="predicted"/>
<dbReference type="FunFam" id="1.10.287.110:FF:000043">
    <property type="entry name" value="J-domain protein required for chloroplast accumulation response 1"/>
    <property type="match status" value="1"/>
</dbReference>
<dbReference type="Proteomes" id="UP001567538">
    <property type="component" value="Unassembled WGS sequence"/>
</dbReference>
<name>A0ABD1IFI6_SALDI</name>
<dbReference type="InterPro" id="IPR036869">
    <property type="entry name" value="J_dom_sf"/>
</dbReference>
<gene>
    <name evidence="1" type="ORF">AAHA92_02956</name>
</gene>
<protein>
    <submittedName>
        <fullName evidence="1">Uncharacterized protein</fullName>
    </submittedName>
</protein>
<sequence>MEDLRRIRSEIQRPAANISITDDRFTDVFGGAPRSIFSHQLSAAGCFYDDIFWPTEKAAAAQPVRRRGRNLPLFDIPSLQQVSIDRSNRQKSGFFSDIFGWDATKMMSWRSRSKTNSSSALSSEELSPVRPPVYDDVSLLASKLRPINTKTKWNSDHKKQPLFSNLDRENEFLEKLWGSNKMEENLDVEQMKFRVSENDDVQFNSPSSAVSNVESWKIIDEEMEMEMEMEMEIDEDELMSSYVIELDSCSRDTVYESTDVDEAIAWAKDKFHKYSSQEKPITQEVMDESHILSSRVEDNSLLKDETNIVDEKIRLWLTGKESDIRLLLSSLHHILWPNSGWIAIPLMKLLESSQVKKAYQKSVLCLHPDKLQQRGASVLHKYIAEKAFVALQDAWTTFTSLDVSCR</sequence>
<dbReference type="PANTHER" id="PTHR23172:SF69">
    <property type="entry name" value="CHAPERONE DNAJ-DOMAIN SUPERFAMILY PROTEIN"/>
    <property type="match status" value="1"/>
</dbReference>
<dbReference type="CDD" id="cd06257">
    <property type="entry name" value="DnaJ"/>
    <property type="match status" value="1"/>
</dbReference>
<evidence type="ECO:0000313" key="1">
    <source>
        <dbReference type="EMBL" id="KAL1567481.1"/>
    </source>
</evidence>
<reference evidence="1 2" key="1">
    <citation type="submission" date="2024-06" db="EMBL/GenBank/DDBJ databases">
        <title>A chromosome level genome sequence of Diviner's sage (Salvia divinorum).</title>
        <authorList>
            <person name="Ford S.A."/>
            <person name="Ro D.-K."/>
            <person name="Ness R.W."/>
            <person name="Phillips M.A."/>
        </authorList>
    </citation>
    <scope>NUCLEOTIDE SEQUENCE [LARGE SCALE GENOMIC DNA]</scope>
    <source>
        <strain evidence="1">SAF-2024a</strain>
        <tissue evidence="1">Leaf</tissue>
    </source>
</reference>
<accession>A0ABD1IFI6</accession>
<comment type="caution">
    <text evidence="1">The sequence shown here is derived from an EMBL/GenBank/DDBJ whole genome shotgun (WGS) entry which is preliminary data.</text>
</comment>
<dbReference type="PANTHER" id="PTHR23172">
    <property type="entry name" value="AUXILIN/CYCLIN G-ASSOCIATED KINASE-RELATED"/>
    <property type="match status" value="1"/>
</dbReference>
<dbReference type="SUPFAM" id="SSF46565">
    <property type="entry name" value="Chaperone J-domain"/>
    <property type="match status" value="1"/>
</dbReference>
<evidence type="ECO:0000313" key="2">
    <source>
        <dbReference type="Proteomes" id="UP001567538"/>
    </source>
</evidence>
<dbReference type="Gene3D" id="1.10.287.110">
    <property type="entry name" value="DnaJ domain"/>
    <property type="match status" value="1"/>
</dbReference>
<dbReference type="InterPro" id="IPR001623">
    <property type="entry name" value="DnaJ_domain"/>
</dbReference>
<dbReference type="EMBL" id="JBEAFC010000002">
    <property type="protein sequence ID" value="KAL1567481.1"/>
    <property type="molecule type" value="Genomic_DNA"/>
</dbReference>
<dbReference type="AlphaFoldDB" id="A0ABD1IFI6"/>